<dbReference type="InterPro" id="IPR013320">
    <property type="entry name" value="ConA-like_dom_sf"/>
</dbReference>
<dbReference type="NCBIfam" id="TIGR02595">
    <property type="entry name" value="PEP_CTERM"/>
    <property type="match status" value="1"/>
</dbReference>
<comment type="caution">
    <text evidence="3">The sequence shown here is derived from an EMBL/GenBank/DDBJ whole genome shotgun (WGS) entry which is preliminary data.</text>
</comment>
<dbReference type="Proteomes" id="UP000626370">
    <property type="component" value="Unassembled WGS sequence"/>
</dbReference>
<feature type="chain" id="PRO_5046416475" description="TSP C-terminal domain-containing protein" evidence="1">
    <location>
        <begin position="26"/>
        <end position="254"/>
    </location>
</feature>
<dbReference type="InterPro" id="IPR008859">
    <property type="entry name" value="Thrombospondin_C"/>
</dbReference>
<feature type="signal peptide" evidence="1">
    <location>
        <begin position="1"/>
        <end position="25"/>
    </location>
</feature>
<dbReference type="Gene3D" id="2.60.120.200">
    <property type="match status" value="1"/>
</dbReference>
<protein>
    <recommendedName>
        <fullName evidence="2">TSP C-terminal domain-containing protein</fullName>
    </recommendedName>
</protein>
<gene>
    <name evidence="3" type="ORF">GCM10011501_01160</name>
</gene>
<keyword evidence="4" id="KW-1185">Reference proteome</keyword>
<dbReference type="InterPro" id="IPR013424">
    <property type="entry name" value="Ice-binding_C"/>
</dbReference>
<organism evidence="3 4">
    <name type="scientific">Thalassotalea profundi</name>
    <dbReference type="NCBI Taxonomy" id="2036687"/>
    <lineage>
        <taxon>Bacteria</taxon>
        <taxon>Pseudomonadati</taxon>
        <taxon>Pseudomonadota</taxon>
        <taxon>Gammaproteobacteria</taxon>
        <taxon>Alteromonadales</taxon>
        <taxon>Colwelliaceae</taxon>
        <taxon>Thalassotalea</taxon>
    </lineage>
</organism>
<dbReference type="EMBL" id="BNAH01000001">
    <property type="protein sequence ID" value="GHE77397.1"/>
    <property type="molecule type" value="Genomic_DNA"/>
</dbReference>
<evidence type="ECO:0000313" key="3">
    <source>
        <dbReference type="EMBL" id="GHE77397.1"/>
    </source>
</evidence>
<reference evidence="4" key="1">
    <citation type="journal article" date="2019" name="Int. J. Syst. Evol. Microbiol.">
        <title>The Global Catalogue of Microorganisms (GCM) 10K type strain sequencing project: providing services to taxonomists for standard genome sequencing and annotation.</title>
        <authorList>
            <consortium name="The Broad Institute Genomics Platform"/>
            <consortium name="The Broad Institute Genome Sequencing Center for Infectious Disease"/>
            <person name="Wu L."/>
            <person name="Ma J."/>
        </authorList>
    </citation>
    <scope>NUCLEOTIDE SEQUENCE [LARGE SCALE GENOMIC DNA]</scope>
    <source>
        <strain evidence="4">CGMCC 1.15922</strain>
    </source>
</reference>
<accession>A0ABQ3IAY3</accession>
<dbReference type="SUPFAM" id="SSF49899">
    <property type="entry name" value="Concanavalin A-like lectins/glucanases"/>
    <property type="match status" value="1"/>
</dbReference>
<dbReference type="Pfam" id="PF05735">
    <property type="entry name" value="TSP_C"/>
    <property type="match status" value="1"/>
</dbReference>
<dbReference type="RefSeq" id="WP_189376434.1">
    <property type="nucleotide sequence ID" value="NZ_BNAH01000001.1"/>
</dbReference>
<evidence type="ECO:0000313" key="4">
    <source>
        <dbReference type="Proteomes" id="UP000626370"/>
    </source>
</evidence>
<sequence>MNYKLPKLAIGLLFSVQCLTNVANAGLIDLNTWSQKGASNNGNWVVAADGTSVLQTTNGNPTFFVSDESFINNEFTGTFGVETASDDDYIGFVFGFNGLDDFYLFDWKQTNQNLGSFSGFEGFTLSKISAGADVSSLNPLWGHSGTGIDVLDTKYDTNLGWEDNVEYEFTLGYTNSSINISINGGNFNNENIFNITGLSNSAGSFGFYNASQQSVRYTGFEEDVLPDPQSVPEPSTLAILALGMLGLSLRRAKK</sequence>
<dbReference type="Pfam" id="PF07589">
    <property type="entry name" value="PEP-CTERM"/>
    <property type="match status" value="1"/>
</dbReference>
<evidence type="ECO:0000259" key="2">
    <source>
        <dbReference type="PROSITE" id="PS51236"/>
    </source>
</evidence>
<dbReference type="PROSITE" id="PS51236">
    <property type="entry name" value="TSP_CTER"/>
    <property type="match status" value="1"/>
</dbReference>
<feature type="domain" description="TSP C-terminal" evidence="2">
    <location>
        <begin position="23"/>
        <end position="229"/>
    </location>
</feature>
<proteinExistence type="predicted"/>
<dbReference type="PANTHER" id="PTHR10199">
    <property type="entry name" value="THROMBOSPONDIN"/>
    <property type="match status" value="1"/>
</dbReference>
<keyword evidence="1" id="KW-0732">Signal</keyword>
<evidence type="ECO:0000256" key="1">
    <source>
        <dbReference type="SAM" id="SignalP"/>
    </source>
</evidence>
<name>A0ABQ3IAY3_9GAMM</name>